<dbReference type="Proteomes" id="UP000011116">
    <property type="component" value="Chromosome 5H"/>
</dbReference>
<accession>A0A8I6XT29</accession>
<evidence type="ECO:0000313" key="2">
    <source>
        <dbReference type="Proteomes" id="UP000011116"/>
    </source>
</evidence>
<reference evidence="1" key="2">
    <citation type="submission" date="2020-10" db="EMBL/GenBank/DDBJ databases">
        <authorList>
            <person name="Scholz U."/>
            <person name="Mascher M."/>
            <person name="Fiebig A."/>
        </authorList>
    </citation>
    <scope>NUCLEOTIDE SEQUENCE [LARGE SCALE GENOMIC DNA]</scope>
    <source>
        <strain evidence="1">cv. Morex</strain>
    </source>
</reference>
<keyword evidence="2" id="KW-1185">Reference proteome</keyword>
<organism evidence="1 2">
    <name type="scientific">Hordeum vulgare subsp. vulgare</name>
    <name type="common">Domesticated barley</name>
    <dbReference type="NCBI Taxonomy" id="112509"/>
    <lineage>
        <taxon>Eukaryota</taxon>
        <taxon>Viridiplantae</taxon>
        <taxon>Streptophyta</taxon>
        <taxon>Embryophyta</taxon>
        <taxon>Tracheophyta</taxon>
        <taxon>Spermatophyta</taxon>
        <taxon>Magnoliopsida</taxon>
        <taxon>Liliopsida</taxon>
        <taxon>Poales</taxon>
        <taxon>Poaceae</taxon>
        <taxon>BOP clade</taxon>
        <taxon>Pooideae</taxon>
        <taxon>Triticodae</taxon>
        <taxon>Triticeae</taxon>
        <taxon>Hordeinae</taxon>
        <taxon>Hordeum</taxon>
    </lineage>
</organism>
<protein>
    <submittedName>
        <fullName evidence="1">Uncharacterized protein</fullName>
    </submittedName>
</protein>
<dbReference type="Gramene" id="HORVU.MOREX.r2.5HG0356350.1">
    <property type="protein sequence ID" value="HORVU.MOREX.r2.5HG0356350.1.CDS.1"/>
    <property type="gene ID" value="HORVU.MOREX.r2.5HG0356350"/>
</dbReference>
<evidence type="ECO:0000313" key="1">
    <source>
        <dbReference type="EnsemblPlants" id="HORVU.MOREX.r3.5HG0428880.1.CDS1"/>
    </source>
</evidence>
<dbReference type="EnsemblPlants" id="HORVU.MOREX.r3.5HG0428880.1">
    <property type="protein sequence ID" value="HORVU.MOREX.r3.5HG0428880.1.CDS1"/>
    <property type="gene ID" value="HORVU.MOREX.r3.5HG0428880"/>
</dbReference>
<proteinExistence type="predicted"/>
<reference evidence="2" key="1">
    <citation type="journal article" date="2012" name="Nature">
        <title>A physical, genetic and functional sequence assembly of the barley genome.</title>
        <authorList>
            <consortium name="The International Barley Genome Sequencing Consortium"/>
            <person name="Mayer K.F."/>
            <person name="Waugh R."/>
            <person name="Brown J.W."/>
            <person name="Schulman A."/>
            <person name="Langridge P."/>
            <person name="Platzer M."/>
            <person name="Fincher G.B."/>
            <person name="Muehlbauer G.J."/>
            <person name="Sato K."/>
            <person name="Close T.J."/>
            <person name="Wise R.P."/>
            <person name="Stein N."/>
        </authorList>
    </citation>
    <scope>NUCLEOTIDE SEQUENCE [LARGE SCALE GENOMIC DNA]</scope>
    <source>
        <strain evidence="2">cv. Morex</strain>
    </source>
</reference>
<name>A0A8I6XT29_HORVV</name>
<reference evidence="1" key="3">
    <citation type="submission" date="2022-01" db="UniProtKB">
        <authorList>
            <consortium name="EnsemblPlants"/>
        </authorList>
    </citation>
    <scope>IDENTIFICATION</scope>
    <source>
        <strain evidence="1">subsp. vulgare</strain>
    </source>
</reference>
<sequence length="65" mass="7498">MRKLCLVQRQSNRSGFMVVLLLETQHYTIKLHCTVQHGNKKLLVHLFILFFSLKSGTKELLGNVS</sequence>
<dbReference type="AlphaFoldDB" id="A0A8I6XT29"/>
<dbReference type="Gramene" id="HORVU.MOREX.r3.5HG0428880.1">
    <property type="protein sequence ID" value="HORVU.MOREX.r3.5HG0428880.1.CDS1"/>
    <property type="gene ID" value="HORVU.MOREX.r3.5HG0428880"/>
</dbReference>